<evidence type="ECO:0000256" key="3">
    <source>
        <dbReference type="ARBA" id="ARBA00022490"/>
    </source>
</evidence>
<feature type="domain" description="DNA-binding protein H-NS-like C-terminal" evidence="7">
    <location>
        <begin position="72"/>
        <end position="112"/>
    </location>
</feature>
<comment type="similarity">
    <text evidence="2">Belongs to the histone-like protein H-NS family.</text>
</comment>
<dbReference type="PANTHER" id="PTHR38097">
    <property type="match status" value="1"/>
</dbReference>
<comment type="subcellular location">
    <subcellularLocation>
        <location evidence="1">Cytoplasm</location>
        <location evidence="1">Nucleoid</location>
    </subcellularLocation>
</comment>
<dbReference type="InterPro" id="IPR027444">
    <property type="entry name" value="H-NS_C_dom"/>
</dbReference>
<evidence type="ECO:0000313" key="8">
    <source>
        <dbReference type="EMBL" id="SDR24557.1"/>
    </source>
</evidence>
<feature type="region of interest" description="Disordered" evidence="6">
    <location>
        <begin position="148"/>
        <end position="182"/>
    </location>
</feature>
<dbReference type="SUPFAM" id="SSF81273">
    <property type="entry name" value="H-NS histone-like proteins"/>
    <property type="match status" value="2"/>
</dbReference>
<protein>
    <submittedName>
        <fullName evidence="8">DNA-binding protein H-NS</fullName>
    </submittedName>
</protein>
<name>A0A1H1HGQ0_9BURK</name>
<keyword evidence="9" id="KW-1185">Reference proteome</keyword>
<evidence type="ECO:0000256" key="5">
    <source>
        <dbReference type="SAM" id="Coils"/>
    </source>
</evidence>
<dbReference type="PANTHER" id="PTHR38097:SF2">
    <property type="entry name" value="DNA-BINDING PROTEIN STPA"/>
    <property type="match status" value="1"/>
</dbReference>
<evidence type="ECO:0000313" key="9">
    <source>
        <dbReference type="Proteomes" id="UP000183487"/>
    </source>
</evidence>
<dbReference type="GO" id="GO:0009295">
    <property type="term" value="C:nucleoid"/>
    <property type="evidence" value="ECO:0007669"/>
    <property type="project" value="UniProtKB-SubCell"/>
</dbReference>
<feature type="compositionally biased region" description="Low complexity" evidence="6">
    <location>
        <begin position="148"/>
        <end position="157"/>
    </location>
</feature>
<dbReference type="EMBL" id="FNKP01000002">
    <property type="protein sequence ID" value="SDR24557.1"/>
    <property type="molecule type" value="Genomic_DNA"/>
</dbReference>
<feature type="domain" description="DNA-binding protein H-NS-like C-terminal" evidence="7">
    <location>
        <begin position="160"/>
        <end position="200"/>
    </location>
</feature>
<feature type="coiled-coil region" evidence="5">
    <location>
        <begin position="4"/>
        <end position="31"/>
    </location>
</feature>
<keyword evidence="3" id="KW-0963">Cytoplasm</keyword>
<dbReference type="Gene3D" id="4.10.430.30">
    <property type="match status" value="2"/>
</dbReference>
<dbReference type="Proteomes" id="UP000183487">
    <property type="component" value="Unassembled WGS sequence"/>
</dbReference>
<keyword evidence="4 8" id="KW-0238">DNA-binding</keyword>
<dbReference type="SMART" id="SM00528">
    <property type="entry name" value="HNS"/>
    <property type="match status" value="2"/>
</dbReference>
<dbReference type="GO" id="GO:0003677">
    <property type="term" value="F:DNA binding"/>
    <property type="evidence" value="ECO:0007669"/>
    <property type="project" value="UniProtKB-KW"/>
</dbReference>
<evidence type="ECO:0000259" key="7">
    <source>
        <dbReference type="SMART" id="SM00528"/>
    </source>
</evidence>
<accession>A0A1H1HGQ0</accession>
<evidence type="ECO:0000256" key="6">
    <source>
        <dbReference type="SAM" id="MobiDB-lite"/>
    </source>
</evidence>
<dbReference type="OrthoDB" id="5297879at2"/>
<evidence type="ECO:0000256" key="4">
    <source>
        <dbReference type="ARBA" id="ARBA00023125"/>
    </source>
</evidence>
<organism evidence="8 9">
    <name type="scientific">Paraburkholderia fungorum</name>
    <dbReference type="NCBI Taxonomy" id="134537"/>
    <lineage>
        <taxon>Bacteria</taxon>
        <taxon>Pseudomonadati</taxon>
        <taxon>Pseudomonadota</taxon>
        <taxon>Betaproteobacteria</taxon>
        <taxon>Burkholderiales</taxon>
        <taxon>Burkholderiaceae</taxon>
        <taxon>Paraburkholderia</taxon>
    </lineage>
</organism>
<keyword evidence="5" id="KW-0175">Coiled coil</keyword>
<gene>
    <name evidence="8" type="ORF">SAMN05443245_3884</name>
</gene>
<proteinExistence type="inferred from homology"/>
<dbReference type="RefSeq" id="WP_074767685.1">
    <property type="nucleotide sequence ID" value="NZ_FNKP01000002.1"/>
</dbReference>
<sequence length="358" mass="36050">MATLEQIQAKMDKLKAQAEALAAKNAQAIVDKIRGLMLQHGLTTKDIEADAKTKRAAKTVGGKAADAAKASKKSGVKVAAKYQDPKTGATWTGRGRAPAWIASAKDRSKFLIGSGASAVAVSNSAAGKVKAKADVKAKGNASASAVKKASTAGAATAPKGQQKADQAPRYRDPKSGATWSGRGRAPLWIAGAKDRNKFLIDAAQAVAPVAKTNKPKAVVTKAVVAKTNKPKAAVTKAAVAKTNEPKAVVTKAAVAKTNKPKAVVTKAAVTKAAVTKAPVTKAAATKAPAVKKVSAVKEPGVVKSPVADEKVVAKKAAVSPAKPKAVKKVVAKKADPVAVVAASSDVPAAPVASAEVAA</sequence>
<dbReference type="AlphaFoldDB" id="A0A1H1HGQ0"/>
<reference evidence="9" key="1">
    <citation type="submission" date="2016-10" db="EMBL/GenBank/DDBJ databases">
        <authorList>
            <person name="Varghese N."/>
        </authorList>
    </citation>
    <scope>NUCLEOTIDE SEQUENCE [LARGE SCALE GENOMIC DNA]</scope>
    <source>
        <strain evidence="9">GAS106B</strain>
    </source>
</reference>
<evidence type="ECO:0000256" key="1">
    <source>
        <dbReference type="ARBA" id="ARBA00004453"/>
    </source>
</evidence>
<evidence type="ECO:0000256" key="2">
    <source>
        <dbReference type="ARBA" id="ARBA00010610"/>
    </source>
</evidence>
<dbReference type="Pfam" id="PF00816">
    <property type="entry name" value="Histone_HNS"/>
    <property type="match status" value="2"/>
</dbReference>